<dbReference type="WBParaSite" id="SMUV_0000608901-mRNA-1">
    <property type="protein sequence ID" value="SMUV_0000608901-mRNA-1"/>
    <property type="gene ID" value="SMUV_0000608901"/>
</dbReference>
<dbReference type="STRING" id="451379.A0A0N5ANA7"/>
<evidence type="ECO:0000313" key="1">
    <source>
        <dbReference type="Proteomes" id="UP000046393"/>
    </source>
</evidence>
<dbReference type="InterPro" id="IPR049039">
    <property type="entry name" value="RMD1-3_a_helical_rpt"/>
</dbReference>
<accession>A0A0N5ANA7</accession>
<dbReference type="GO" id="GO:0005876">
    <property type="term" value="C:spindle microtubule"/>
    <property type="evidence" value="ECO:0007669"/>
    <property type="project" value="TreeGrafter"/>
</dbReference>
<organism evidence="1 2">
    <name type="scientific">Syphacia muris</name>
    <dbReference type="NCBI Taxonomy" id="451379"/>
    <lineage>
        <taxon>Eukaryota</taxon>
        <taxon>Metazoa</taxon>
        <taxon>Ecdysozoa</taxon>
        <taxon>Nematoda</taxon>
        <taxon>Chromadorea</taxon>
        <taxon>Rhabditida</taxon>
        <taxon>Spirurina</taxon>
        <taxon>Oxyuridomorpha</taxon>
        <taxon>Oxyuroidea</taxon>
        <taxon>Oxyuridae</taxon>
        <taxon>Syphacia</taxon>
    </lineage>
</organism>
<name>A0A0N5ANA7_9BILA</name>
<reference evidence="2" key="1">
    <citation type="submission" date="2017-02" db="UniProtKB">
        <authorList>
            <consortium name="WormBaseParasite"/>
        </authorList>
    </citation>
    <scope>IDENTIFICATION</scope>
</reference>
<dbReference type="GO" id="GO:0097431">
    <property type="term" value="C:mitotic spindle pole"/>
    <property type="evidence" value="ECO:0007669"/>
    <property type="project" value="TreeGrafter"/>
</dbReference>
<dbReference type="GO" id="GO:0008017">
    <property type="term" value="F:microtubule binding"/>
    <property type="evidence" value="ECO:0007669"/>
    <property type="project" value="TreeGrafter"/>
</dbReference>
<dbReference type="AlphaFoldDB" id="A0A0N5ANA7"/>
<dbReference type="Proteomes" id="UP000046393">
    <property type="component" value="Unplaced"/>
</dbReference>
<dbReference type="PANTHER" id="PTHR16056:SF20">
    <property type="entry name" value="C2H2-TYPE DOMAIN-CONTAINING PROTEIN-RELATED"/>
    <property type="match status" value="1"/>
</dbReference>
<dbReference type="PANTHER" id="PTHR16056">
    <property type="entry name" value="REGULATOR OF MICROTUBULE DYNAMICS PROTEIN"/>
    <property type="match status" value="1"/>
</dbReference>
<sequence length="233" mass="27166">MNIDYTEIDEHIEENPEWVYEYCQQKLKTSDSVLNEPEFLWRLAKACMLRANKLSRKDPNRKALISEGRTYATKAYALDEASFEALRWTTILTGAETEYLGIKEKAHQGKLFKDYLDKAIEVDPKEHVLLHLRGRFNYEVSNLSWLERKICNTLFSTLPNPSIDDALSDFLEAEKNNQKTWAENQLFVARCYLAKKQKQLAKEFLDKVEASTETDDNIREALCNVQQMIAKMK</sequence>
<dbReference type="InterPro" id="IPR011990">
    <property type="entry name" value="TPR-like_helical_dom_sf"/>
</dbReference>
<evidence type="ECO:0000313" key="2">
    <source>
        <dbReference type="WBParaSite" id="SMUV_0000608901-mRNA-1"/>
    </source>
</evidence>
<dbReference type="Gene3D" id="1.25.40.10">
    <property type="entry name" value="Tetratricopeptide repeat domain"/>
    <property type="match status" value="1"/>
</dbReference>
<proteinExistence type="predicted"/>
<dbReference type="Pfam" id="PF21033">
    <property type="entry name" value="RMD1-3"/>
    <property type="match status" value="1"/>
</dbReference>
<dbReference type="GO" id="GO:0005739">
    <property type="term" value="C:mitochondrion"/>
    <property type="evidence" value="ECO:0007669"/>
    <property type="project" value="TreeGrafter"/>
</dbReference>
<dbReference type="SUPFAM" id="SSF48452">
    <property type="entry name" value="TPR-like"/>
    <property type="match status" value="1"/>
</dbReference>
<keyword evidence="1" id="KW-1185">Reference proteome</keyword>
<protein>
    <submittedName>
        <fullName evidence="2">Regulator</fullName>
    </submittedName>
</protein>